<feature type="chain" id="PRO_5036734945" description="Mlr4354 like protein" evidence="1">
    <location>
        <begin position="22"/>
        <end position="164"/>
    </location>
</feature>
<keyword evidence="3" id="KW-1185">Reference proteome</keyword>
<evidence type="ECO:0000256" key="1">
    <source>
        <dbReference type="SAM" id="SignalP"/>
    </source>
</evidence>
<comment type="caution">
    <text evidence="2">The sequence shown here is derived from an EMBL/GenBank/DDBJ whole genome shotgun (WGS) entry which is preliminary data.</text>
</comment>
<proteinExistence type="predicted"/>
<accession>A0A918VCL8</accession>
<name>A0A918VCL8_9SPHN</name>
<dbReference type="EMBL" id="BMZD01000002">
    <property type="protein sequence ID" value="GGZ91148.1"/>
    <property type="molecule type" value="Genomic_DNA"/>
</dbReference>
<evidence type="ECO:0000313" key="3">
    <source>
        <dbReference type="Proteomes" id="UP000634139"/>
    </source>
</evidence>
<evidence type="ECO:0008006" key="4">
    <source>
        <dbReference type="Google" id="ProtNLM"/>
    </source>
</evidence>
<gene>
    <name evidence="2" type="ORF">GCM10011617_07860</name>
</gene>
<protein>
    <recommendedName>
        <fullName evidence="4">Mlr4354 like protein</fullName>
    </recommendedName>
</protein>
<dbReference type="AlphaFoldDB" id="A0A918VCL8"/>
<reference evidence="2" key="2">
    <citation type="submission" date="2020-09" db="EMBL/GenBank/DDBJ databases">
        <authorList>
            <person name="Sun Q."/>
            <person name="Kim S."/>
        </authorList>
    </citation>
    <scope>NUCLEOTIDE SEQUENCE</scope>
    <source>
        <strain evidence="2">KCTC 32422</strain>
    </source>
</reference>
<feature type="signal peptide" evidence="1">
    <location>
        <begin position="1"/>
        <end position="21"/>
    </location>
</feature>
<sequence length="164" mass="17154">MKPVVPAAILALAALASPALARDALGMFGEWAAFRDPAVPRCYAIAKAAPSTLQRDYQPYADVAYWPRQGVRGQVHFRLSRKLAADAKITLSIGGQKIPLTGGGGDAWAVDKRGDAAIVAAMRSAREMTVSARDARGRGFSNTWQLAGAATAMDAAAVGCAAIR</sequence>
<dbReference type="Proteomes" id="UP000634139">
    <property type="component" value="Unassembled WGS sequence"/>
</dbReference>
<reference evidence="2" key="1">
    <citation type="journal article" date="2014" name="Int. J. Syst. Evol. Microbiol.">
        <title>Complete genome sequence of Corynebacterium casei LMG S-19264T (=DSM 44701T), isolated from a smear-ripened cheese.</title>
        <authorList>
            <consortium name="US DOE Joint Genome Institute (JGI-PGF)"/>
            <person name="Walter F."/>
            <person name="Albersmeier A."/>
            <person name="Kalinowski J."/>
            <person name="Ruckert C."/>
        </authorList>
    </citation>
    <scope>NUCLEOTIDE SEQUENCE</scope>
    <source>
        <strain evidence="2">KCTC 32422</strain>
    </source>
</reference>
<organism evidence="2 3">
    <name type="scientific">Novosphingobium arvoryzae</name>
    <dbReference type="NCBI Taxonomy" id="1256514"/>
    <lineage>
        <taxon>Bacteria</taxon>
        <taxon>Pseudomonadati</taxon>
        <taxon>Pseudomonadota</taxon>
        <taxon>Alphaproteobacteria</taxon>
        <taxon>Sphingomonadales</taxon>
        <taxon>Sphingomonadaceae</taxon>
        <taxon>Novosphingobium</taxon>
    </lineage>
</organism>
<keyword evidence="1" id="KW-0732">Signal</keyword>
<evidence type="ECO:0000313" key="2">
    <source>
        <dbReference type="EMBL" id="GGZ91148.1"/>
    </source>
</evidence>
<dbReference type="RefSeq" id="WP_189539131.1">
    <property type="nucleotide sequence ID" value="NZ_BMZD01000002.1"/>
</dbReference>